<protein>
    <submittedName>
        <fullName evidence="1">Uncharacterized protein</fullName>
    </submittedName>
</protein>
<evidence type="ECO:0000313" key="2">
    <source>
        <dbReference type="Proteomes" id="UP000178735"/>
    </source>
</evidence>
<comment type="caution">
    <text evidence="1">The sequence shown here is derived from an EMBL/GenBank/DDBJ whole genome shotgun (WGS) entry which is preliminary data.</text>
</comment>
<dbReference type="EMBL" id="MGFH01000054">
    <property type="protein sequence ID" value="OGM06709.1"/>
    <property type="molecule type" value="Genomic_DNA"/>
</dbReference>
<sequence length="67" mass="7626">MSTKEKDPIEYSISSTYKVNDVIYHKVFDDIGTVLDIGITKDNEKKMTVSFKKTGKKRLIMGVLAKK</sequence>
<reference evidence="1 2" key="1">
    <citation type="journal article" date="2016" name="Nat. Commun.">
        <title>Thousands of microbial genomes shed light on interconnected biogeochemical processes in an aquifer system.</title>
        <authorList>
            <person name="Anantharaman K."/>
            <person name="Brown C.T."/>
            <person name="Hug L.A."/>
            <person name="Sharon I."/>
            <person name="Castelle C.J."/>
            <person name="Probst A.J."/>
            <person name="Thomas B.C."/>
            <person name="Singh A."/>
            <person name="Wilkins M.J."/>
            <person name="Karaoz U."/>
            <person name="Brodie E.L."/>
            <person name="Williams K.H."/>
            <person name="Hubbard S.S."/>
            <person name="Banfield J.F."/>
        </authorList>
    </citation>
    <scope>NUCLEOTIDE SEQUENCE [LARGE SCALE GENOMIC DNA]</scope>
</reference>
<dbReference type="Proteomes" id="UP000178735">
    <property type="component" value="Unassembled WGS sequence"/>
</dbReference>
<accession>A0A1F7WWA0</accession>
<name>A0A1F7WWA0_9BACT</name>
<evidence type="ECO:0000313" key="1">
    <source>
        <dbReference type="EMBL" id="OGM06709.1"/>
    </source>
</evidence>
<dbReference type="STRING" id="1817813.A2008_09640"/>
<organism evidence="1 2">
    <name type="scientific">Candidatus Wallbacteria bacterium GWC2_49_35</name>
    <dbReference type="NCBI Taxonomy" id="1817813"/>
    <lineage>
        <taxon>Bacteria</taxon>
        <taxon>Candidatus Walliibacteriota</taxon>
    </lineage>
</organism>
<proteinExistence type="predicted"/>
<gene>
    <name evidence="1" type="ORF">A2008_09640</name>
</gene>
<dbReference type="AlphaFoldDB" id="A0A1F7WWA0"/>